<dbReference type="InterPro" id="IPR027417">
    <property type="entry name" value="P-loop_NTPase"/>
</dbReference>
<evidence type="ECO:0000313" key="3">
    <source>
        <dbReference type="Proteomes" id="UP001164761"/>
    </source>
</evidence>
<dbReference type="SUPFAM" id="SSF52540">
    <property type="entry name" value="P-loop containing nucleoside triphosphate hydrolases"/>
    <property type="match status" value="1"/>
</dbReference>
<proteinExistence type="predicted"/>
<dbReference type="InterPro" id="IPR011704">
    <property type="entry name" value="ATPase_dyneun-rel_AAA"/>
</dbReference>
<dbReference type="RefSeq" id="WP_268008277.1">
    <property type="nucleotide sequence ID" value="NZ_BSUT01000001.1"/>
</dbReference>
<organism evidence="2 3">
    <name type="scientific">Alicyclobacillus fastidiosus</name>
    <dbReference type="NCBI Taxonomy" id="392011"/>
    <lineage>
        <taxon>Bacteria</taxon>
        <taxon>Bacillati</taxon>
        <taxon>Bacillota</taxon>
        <taxon>Bacilli</taxon>
        <taxon>Bacillales</taxon>
        <taxon>Alicyclobacillaceae</taxon>
        <taxon>Alicyclobacillus</taxon>
    </lineage>
</organism>
<dbReference type="EMBL" id="CP104067">
    <property type="protein sequence ID" value="WAH44381.1"/>
    <property type="molecule type" value="Genomic_DNA"/>
</dbReference>
<evidence type="ECO:0000259" key="1">
    <source>
        <dbReference type="Pfam" id="PF07728"/>
    </source>
</evidence>
<evidence type="ECO:0000313" key="2">
    <source>
        <dbReference type="EMBL" id="WAH44381.1"/>
    </source>
</evidence>
<accession>A0ABY6ZQI9</accession>
<feature type="domain" description="ATPase dynein-related AAA" evidence="1">
    <location>
        <begin position="340"/>
        <end position="497"/>
    </location>
</feature>
<protein>
    <submittedName>
        <fullName evidence="2">AAA family ATPase</fullName>
    </submittedName>
</protein>
<dbReference type="Pfam" id="PF07728">
    <property type="entry name" value="AAA_5"/>
    <property type="match status" value="1"/>
</dbReference>
<dbReference type="Gene3D" id="3.40.50.300">
    <property type="entry name" value="P-loop containing nucleotide triphosphate hydrolases"/>
    <property type="match status" value="1"/>
</dbReference>
<dbReference type="Proteomes" id="UP001164761">
    <property type="component" value="Chromosome"/>
</dbReference>
<name>A0ABY6ZQI9_9BACL</name>
<keyword evidence="3" id="KW-1185">Reference proteome</keyword>
<gene>
    <name evidence="2" type="ORF">NZD89_13900</name>
</gene>
<reference evidence="2" key="1">
    <citation type="submission" date="2022-08" db="EMBL/GenBank/DDBJ databases">
        <title>Alicyclobacillus fastidiosus DSM 17978, complete genome.</title>
        <authorList>
            <person name="Wang Q."/>
            <person name="Cai R."/>
            <person name="Wang Z."/>
        </authorList>
    </citation>
    <scope>NUCLEOTIDE SEQUENCE</scope>
    <source>
        <strain evidence="2">DSM 17978</strain>
    </source>
</reference>
<sequence>MINKTWDIDVVGVLASEEYVREKTGKSCVFVNSQNSIQFSVRLISETPETFPNQNLFTGFSSNLAAYAFEDHPWEDQEVRRQALVNFLEDKLLVFRPQRKTRPDADEVYQITEVRTHPKTDAYRDSTTYIPVPVFGEGKHGVSESEFLEKLQSERYVGKIEHISTELNDTPTYVVWRGRDGSLTVYGEFERHLYANGGFSFKFNDLKRTEFREEWFDDAFSEGDILFVSLDVYNHMADAMHTGSSAAEIVSLKESTEIGNEIAATSAPSVKGNDVMMDKPVLTNVLPISRTDGRKDLLTEDRSEAAFLEHFMQSARERNLLYSDTDLINFHTAMKSSTLVILAGMSGTGKSRLVEVYGRALGMDSEQLNIIPVRPAWTDDADLIGYVDSIHNVYRPGDSGLIDTLKQAQDNPDKLYIICFDEMNLARVEHYFSQFLSVLEMPQGRRELRLYNEDLMTRLYNYKEYRASITIGSNVMFVGTVNLDESTHHFSDKVLDRANVITLHVLPFHQLKQVGDRRVEKSLRRAWSTEDFSAFRNTSEGIQLTNDELSILEEIHQLFQSIDFNRGIGYRIVRQIDAYLKNLPTDSALSRDQALDLQVVQRVMTKVRGSEDQLRRLLGTYQKDNDAVSESLLLQCLDRFSQVSDFKETRKVIGHKAKELRLHGYTI</sequence>